<dbReference type="Proteomes" id="UP000691718">
    <property type="component" value="Unassembled WGS sequence"/>
</dbReference>
<organism evidence="2 3">
    <name type="scientific">Parnassius apollo</name>
    <name type="common">Apollo butterfly</name>
    <name type="synonym">Papilio apollo</name>
    <dbReference type="NCBI Taxonomy" id="110799"/>
    <lineage>
        <taxon>Eukaryota</taxon>
        <taxon>Metazoa</taxon>
        <taxon>Ecdysozoa</taxon>
        <taxon>Arthropoda</taxon>
        <taxon>Hexapoda</taxon>
        <taxon>Insecta</taxon>
        <taxon>Pterygota</taxon>
        <taxon>Neoptera</taxon>
        <taxon>Endopterygota</taxon>
        <taxon>Lepidoptera</taxon>
        <taxon>Glossata</taxon>
        <taxon>Ditrysia</taxon>
        <taxon>Papilionoidea</taxon>
        <taxon>Papilionidae</taxon>
        <taxon>Parnassiinae</taxon>
        <taxon>Parnassini</taxon>
        <taxon>Parnassius</taxon>
        <taxon>Parnassius</taxon>
    </lineage>
</organism>
<name>A0A8S3X561_PARAO</name>
<dbReference type="AlphaFoldDB" id="A0A8S3X561"/>
<feature type="region of interest" description="Disordered" evidence="1">
    <location>
        <begin position="1"/>
        <end position="85"/>
    </location>
</feature>
<keyword evidence="3" id="KW-1185">Reference proteome</keyword>
<reference evidence="2" key="1">
    <citation type="submission" date="2021-04" db="EMBL/GenBank/DDBJ databases">
        <authorList>
            <person name="Tunstrom K."/>
        </authorList>
    </citation>
    <scope>NUCLEOTIDE SEQUENCE</scope>
</reference>
<evidence type="ECO:0000313" key="2">
    <source>
        <dbReference type="EMBL" id="CAG5001878.1"/>
    </source>
</evidence>
<gene>
    <name evidence="2" type="ORF">PAPOLLO_LOCUS14001</name>
</gene>
<protein>
    <submittedName>
        <fullName evidence="2">(apollo) hypothetical protein</fullName>
    </submittedName>
</protein>
<feature type="compositionally biased region" description="Basic and acidic residues" evidence="1">
    <location>
        <begin position="33"/>
        <end position="42"/>
    </location>
</feature>
<accession>A0A8S3X561</accession>
<feature type="compositionally biased region" description="Acidic residues" evidence="1">
    <location>
        <begin position="70"/>
        <end position="82"/>
    </location>
</feature>
<proteinExistence type="predicted"/>
<comment type="caution">
    <text evidence="2">The sequence shown here is derived from an EMBL/GenBank/DDBJ whole genome shotgun (WGS) entry which is preliminary data.</text>
</comment>
<sequence>MELCSVPSPALHVEVGGSGTSTPNRTPTSRKRNASDHNDMGAKRRLITSSSSSSRPLRDIEISNALNYGSDEDSEEDGEEEIGLQSTIVPRVDSFQREFSINVWAGVIGNKLVDSHILPDNFNGLKLSGVYDKRLANVAI</sequence>
<dbReference type="EMBL" id="CAJQZP010000945">
    <property type="protein sequence ID" value="CAG5001878.1"/>
    <property type="molecule type" value="Genomic_DNA"/>
</dbReference>
<dbReference type="OrthoDB" id="7464039at2759"/>
<evidence type="ECO:0000256" key="1">
    <source>
        <dbReference type="SAM" id="MobiDB-lite"/>
    </source>
</evidence>
<evidence type="ECO:0000313" key="3">
    <source>
        <dbReference type="Proteomes" id="UP000691718"/>
    </source>
</evidence>